<evidence type="ECO:0000256" key="1">
    <source>
        <dbReference type="SAM" id="MobiDB-lite"/>
    </source>
</evidence>
<evidence type="ECO:0000313" key="4">
    <source>
        <dbReference type="Proteomes" id="UP001291309"/>
    </source>
</evidence>
<proteinExistence type="predicted"/>
<sequence>MPLIATMVLLTQAPAASDEPITVLIAPPDTAGVPSHVVEFAQEHVAEQARSKGLAVKRMKDIMRKMPAAKRRALLRCKRTDLKCLISLGEAAKTEVVLVAELLQRLDGYRVGTKVYRATDGALVAEHLIPGVREDGMLDALTQSLDVVVPRMRKELRPSAPPPPDEVQPPPNPQTDPQNPQDVKPPPSDVKPPPSDVKPTPPPDVTPVAPPEVARQGSSARRWAWAPAAGGAVFAGVGTYFYLQARDRHDKLTNADGPLDGAKLAKEGKQAQTLSRVGFGLGAAGLITGAVLFLLPGEEAPVRPTVSVGPGGGMVGVAGTLP</sequence>
<feature type="compositionally biased region" description="Pro residues" evidence="1">
    <location>
        <begin position="183"/>
        <end position="210"/>
    </location>
</feature>
<protein>
    <recommendedName>
        <fullName evidence="5">DUF4174 domain-containing protein</fullName>
    </recommendedName>
</protein>
<keyword evidence="2" id="KW-0472">Membrane</keyword>
<keyword evidence="2" id="KW-1133">Transmembrane helix</keyword>
<dbReference type="RefSeq" id="WP_321545225.1">
    <property type="nucleotide sequence ID" value="NZ_JAXIVS010000002.1"/>
</dbReference>
<gene>
    <name evidence="3" type="ORF">SYV04_05445</name>
</gene>
<evidence type="ECO:0000313" key="3">
    <source>
        <dbReference type="EMBL" id="MDY7225813.1"/>
    </source>
</evidence>
<dbReference type="EMBL" id="JAXIVS010000002">
    <property type="protein sequence ID" value="MDY7225813.1"/>
    <property type="molecule type" value="Genomic_DNA"/>
</dbReference>
<accession>A0ABU5GX96</accession>
<reference evidence="3 4" key="1">
    <citation type="submission" date="2023-12" db="EMBL/GenBank/DDBJ databases">
        <title>the genome sequence of Hyalangium sp. s54d21.</title>
        <authorList>
            <person name="Zhang X."/>
        </authorList>
    </citation>
    <scope>NUCLEOTIDE SEQUENCE [LARGE SCALE GENOMIC DNA]</scope>
    <source>
        <strain evidence="4">s54d21</strain>
    </source>
</reference>
<evidence type="ECO:0000256" key="2">
    <source>
        <dbReference type="SAM" id="Phobius"/>
    </source>
</evidence>
<feature type="transmembrane region" description="Helical" evidence="2">
    <location>
        <begin position="273"/>
        <end position="295"/>
    </location>
</feature>
<comment type="caution">
    <text evidence="3">The sequence shown here is derived from an EMBL/GenBank/DDBJ whole genome shotgun (WGS) entry which is preliminary data.</text>
</comment>
<keyword evidence="2" id="KW-0812">Transmembrane</keyword>
<organism evidence="3 4">
    <name type="scientific">Hyalangium rubrum</name>
    <dbReference type="NCBI Taxonomy" id="3103134"/>
    <lineage>
        <taxon>Bacteria</taxon>
        <taxon>Pseudomonadati</taxon>
        <taxon>Myxococcota</taxon>
        <taxon>Myxococcia</taxon>
        <taxon>Myxococcales</taxon>
        <taxon>Cystobacterineae</taxon>
        <taxon>Archangiaceae</taxon>
        <taxon>Hyalangium</taxon>
    </lineage>
</organism>
<feature type="compositionally biased region" description="Pro residues" evidence="1">
    <location>
        <begin position="159"/>
        <end position="174"/>
    </location>
</feature>
<dbReference type="Proteomes" id="UP001291309">
    <property type="component" value="Unassembled WGS sequence"/>
</dbReference>
<keyword evidence="4" id="KW-1185">Reference proteome</keyword>
<feature type="transmembrane region" description="Helical" evidence="2">
    <location>
        <begin position="223"/>
        <end position="243"/>
    </location>
</feature>
<evidence type="ECO:0008006" key="5">
    <source>
        <dbReference type="Google" id="ProtNLM"/>
    </source>
</evidence>
<name>A0ABU5GX96_9BACT</name>
<feature type="region of interest" description="Disordered" evidence="1">
    <location>
        <begin position="155"/>
        <end position="215"/>
    </location>
</feature>